<proteinExistence type="predicted"/>
<protein>
    <recommendedName>
        <fullName evidence="2">VanZ-like domain-containing protein</fullName>
    </recommendedName>
</protein>
<evidence type="ECO:0000259" key="2">
    <source>
        <dbReference type="Pfam" id="PF04892"/>
    </source>
</evidence>
<dbReference type="RefSeq" id="WP_286279206.1">
    <property type="nucleotide sequence ID" value="NZ_AP027731.1"/>
</dbReference>
<name>A0ABM8GCI2_9MICO</name>
<keyword evidence="1" id="KW-0812">Transmembrane</keyword>
<evidence type="ECO:0000313" key="4">
    <source>
        <dbReference type="Proteomes" id="UP001321498"/>
    </source>
</evidence>
<dbReference type="InterPro" id="IPR006976">
    <property type="entry name" value="VanZ-like"/>
</dbReference>
<feature type="transmembrane region" description="Helical" evidence="1">
    <location>
        <begin position="33"/>
        <end position="52"/>
    </location>
</feature>
<reference evidence="4" key="1">
    <citation type="journal article" date="2019" name="Int. J. Syst. Evol. Microbiol.">
        <title>The Global Catalogue of Microorganisms (GCM) 10K type strain sequencing project: providing services to taxonomists for standard genome sequencing and annotation.</title>
        <authorList>
            <consortium name="The Broad Institute Genomics Platform"/>
            <consortium name="The Broad Institute Genome Sequencing Center for Infectious Disease"/>
            <person name="Wu L."/>
            <person name="Ma J."/>
        </authorList>
    </citation>
    <scope>NUCLEOTIDE SEQUENCE [LARGE SCALE GENOMIC DNA]</scope>
    <source>
        <strain evidence="4">NBRC 108725</strain>
    </source>
</reference>
<gene>
    <name evidence="3" type="ORF">GCM10025866_18620</name>
</gene>
<dbReference type="Pfam" id="PF04892">
    <property type="entry name" value="VanZ"/>
    <property type="match status" value="1"/>
</dbReference>
<feature type="transmembrane region" description="Helical" evidence="1">
    <location>
        <begin position="144"/>
        <end position="164"/>
    </location>
</feature>
<dbReference type="Proteomes" id="UP001321498">
    <property type="component" value="Chromosome"/>
</dbReference>
<sequence length="186" mass="19675">MSARGSARERAGKTVLSRAGQGLPASAASRFRLKVAAVLLALYVAVVLLVTLSPTPVDRPYSAVLVRLIRELHERGVPGWVGYPQIEFLSNVLLFVPLGFLAALDLPRRDWWLAAVAAPAFSALLELGQALFFPARTPSASDVVANGLGGAVGAVVSLLARMIVHHRDRLVAADVAGGHRSSDARP</sequence>
<keyword evidence="1" id="KW-0472">Membrane</keyword>
<evidence type="ECO:0000256" key="1">
    <source>
        <dbReference type="SAM" id="Phobius"/>
    </source>
</evidence>
<feature type="transmembrane region" description="Helical" evidence="1">
    <location>
        <begin position="88"/>
        <end position="104"/>
    </location>
</feature>
<feature type="domain" description="VanZ-like" evidence="2">
    <location>
        <begin position="41"/>
        <end position="159"/>
    </location>
</feature>
<keyword evidence="4" id="KW-1185">Reference proteome</keyword>
<keyword evidence="1" id="KW-1133">Transmembrane helix</keyword>
<accession>A0ABM8GCI2</accession>
<dbReference type="EMBL" id="AP027731">
    <property type="protein sequence ID" value="BDZ45953.1"/>
    <property type="molecule type" value="Genomic_DNA"/>
</dbReference>
<organism evidence="3 4">
    <name type="scientific">Naasia aerilata</name>
    <dbReference type="NCBI Taxonomy" id="1162966"/>
    <lineage>
        <taxon>Bacteria</taxon>
        <taxon>Bacillati</taxon>
        <taxon>Actinomycetota</taxon>
        <taxon>Actinomycetes</taxon>
        <taxon>Micrococcales</taxon>
        <taxon>Microbacteriaceae</taxon>
        <taxon>Naasia</taxon>
    </lineage>
</organism>
<evidence type="ECO:0000313" key="3">
    <source>
        <dbReference type="EMBL" id="BDZ45953.1"/>
    </source>
</evidence>
<feature type="transmembrane region" description="Helical" evidence="1">
    <location>
        <begin position="111"/>
        <end position="132"/>
    </location>
</feature>